<comment type="similarity">
    <text evidence="7">Belongs to the PsbQ family.</text>
</comment>
<dbReference type="InterPro" id="IPR023222">
    <property type="entry name" value="PsbQ-like_dom_sf"/>
</dbReference>
<keyword evidence="3" id="KW-0934">Plastid</keyword>
<evidence type="ECO:0000313" key="10">
    <source>
        <dbReference type="Proteomes" id="UP001420932"/>
    </source>
</evidence>
<protein>
    <recommendedName>
        <fullName evidence="11">Photosynthetic NDH subcomplex L 3</fullName>
    </recommendedName>
</protein>
<dbReference type="AlphaFoldDB" id="A0AAP0PRL6"/>
<dbReference type="PANTHER" id="PTHR33399:SF2">
    <property type="entry name" value="PHOTOSYNTHETIC NDH SUBUNIT OF LUMENAL LOCATION 3, CHLOROPLASTIC"/>
    <property type="match status" value="1"/>
</dbReference>
<evidence type="ECO:0000256" key="8">
    <source>
        <dbReference type="SAM" id="MobiDB-lite"/>
    </source>
</evidence>
<dbReference type="Gene3D" id="1.20.120.290">
    <property type="entry name" value="Oxygen-evolving enhancer protein 3 (PsbQ), four-helix up-down bundle"/>
    <property type="match status" value="1"/>
</dbReference>
<sequence length="232" mass="26140">MSMTHLANLRGLFEALPVKPSNFNVEETRRRSSILHNKGNKKEEVQDQNVQLSPNSYVPMKTTRRIVLGLAAAALSMQSGIDKSLADDNGYWVTTPLTVPPIYNKIANEKTGTRSFLKKAVYIADIGSKGSAYRLRKCAFELIALEDLLGQDAWNYVRKYLCLQSTYMYYDFDKVISAAEVSDKQPLTDLANRLFDSVEKLEDAVKARSTSDTDSCYQDTKSILQEVMDRMA</sequence>
<keyword evidence="5" id="KW-0793">Thylakoid</keyword>
<organism evidence="9 10">
    <name type="scientific">Stephania yunnanensis</name>
    <dbReference type="NCBI Taxonomy" id="152371"/>
    <lineage>
        <taxon>Eukaryota</taxon>
        <taxon>Viridiplantae</taxon>
        <taxon>Streptophyta</taxon>
        <taxon>Embryophyta</taxon>
        <taxon>Tracheophyta</taxon>
        <taxon>Spermatophyta</taxon>
        <taxon>Magnoliopsida</taxon>
        <taxon>Ranunculales</taxon>
        <taxon>Menispermaceae</taxon>
        <taxon>Menispermoideae</taxon>
        <taxon>Cissampelideae</taxon>
        <taxon>Stephania</taxon>
    </lineage>
</organism>
<dbReference type="PANTHER" id="PTHR33399">
    <property type="entry name" value="OXYGEN-EVOLVING ENHANCER PROTEIN 3-1, CHLOROPLASTIC"/>
    <property type="match status" value="1"/>
</dbReference>
<comment type="subcellular location">
    <subcellularLocation>
        <location evidence="1">Plastid</location>
        <location evidence="1">Chloroplast thylakoid membrane</location>
    </subcellularLocation>
</comment>
<proteinExistence type="inferred from homology"/>
<evidence type="ECO:0008006" key="11">
    <source>
        <dbReference type="Google" id="ProtNLM"/>
    </source>
</evidence>
<dbReference type="Pfam" id="PF05757">
    <property type="entry name" value="PsbQ"/>
    <property type="match status" value="1"/>
</dbReference>
<name>A0AAP0PRL6_9MAGN</name>
<dbReference type="Proteomes" id="UP001420932">
    <property type="component" value="Unassembled WGS sequence"/>
</dbReference>
<dbReference type="InterPro" id="IPR008797">
    <property type="entry name" value="PSII_PsbQ"/>
</dbReference>
<keyword evidence="2" id="KW-0150">Chloroplast</keyword>
<dbReference type="GO" id="GO:0005509">
    <property type="term" value="F:calcium ion binding"/>
    <property type="evidence" value="ECO:0007669"/>
    <property type="project" value="InterPro"/>
</dbReference>
<dbReference type="GO" id="GO:0009535">
    <property type="term" value="C:chloroplast thylakoid membrane"/>
    <property type="evidence" value="ECO:0007669"/>
    <property type="project" value="UniProtKB-SubCell"/>
</dbReference>
<keyword evidence="6" id="KW-0472">Membrane</keyword>
<dbReference type="InterPro" id="IPR054099">
    <property type="entry name" value="PSII_PsbQ_pln"/>
</dbReference>
<evidence type="ECO:0000256" key="3">
    <source>
        <dbReference type="ARBA" id="ARBA00022640"/>
    </source>
</evidence>
<gene>
    <name evidence="9" type="ORF">Syun_010239</name>
</gene>
<accession>A0AAP0PRL6</accession>
<dbReference type="GO" id="GO:0009767">
    <property type="term" value="P:photosynthetic electron transport chain"/>
    <property type="evidence" value="ECO:0007669"/>
    <property type="project" value="TreeGrafter"/>
</dbReference>
<dbReference type="FunFam" id="1.20.120.290:FF:000003">
    <property type="entry name" value="Photosynthetic NDH subunit of lumenal location 3, chloroplastic"/>
    <property type="match status" value="1"/>
</dbReference>
<comment type="caution">
    <text evidence="9">The sequence shown here is derived from an EMBL/GenBank/DDBJ whole genome shotgun (WGS) entry which is preliminary data.</text>
</comment>
<dbReference type="GO" id="GO:0019898">
    <property type="term" value="C:extrinsic component of membrane"/>
    <property type="evidence" value="ECO:0007669"/>
    <property type="project" value="InterPro"/>
</dbReference>
<evidence type="ECO:0000256" key="6">
    <source>
        <dbReference type="ARBA" id="ARBA00023136"/>
    </source>
</evidence>
<evidence type="ECO:0000256" key="4">
    <source>
        <dbReference type="ARBA" id="ARBA00022946"/>
    </source>
</evidence>
<evidence type="ECO:0000313" key="9">
    <source>
        <dbReference type="EMBL" id="KAK9151930.1"/>
    </source>
</evidence>
<dbReference type="GO" id="GO:0009654">
    <property type="term" value="C:photosystem II oxygen evolving complex"/>
    <property type="evidence" value="ECO:0007669"/>
    <property type="project" value="InterPro"/>
</dbReference>
<feature type="region of interest" description="Disordered" evidence="8">
    <location>
        <begin position="26"/>
        <end position="48"/>
    </location>
</feature>
<evidence type="ECO:0000256" key="2">
    <source>
        <dbReference type="ARBA" id="ARBA00022528"/>
    </source>
</evidence>
<evidence type="ECO:0000256" key="1">
    <source>
        <dbReference type="ARBA" id="ARBA00004334"/>
    </source>
</evidence>
<evidence type="ECO:0000256" key="5">
    <source>
        <dbReference type="ARBA" id="ARBA00023078"/>
    </source>
</evidence>
<reference evidence="9 10" key="1">
    <citation type="submission" date="2024-01" db="EMBL/GenBank/DDBJ databases">
        <title>Genome assemblies of Stephania.</title>
        <authorList>
            <person name="Yang L."/>
        </authorList>
    </citation>
    <scope>NUCLEOTIDE SEQUENCE [LARGE SCALE GENOMIC DNA]</scope>
    <source>
        <strain evidence="9">YNDBR</strain>
        <tissue evidence="9">Leaf</tissue>
    </source>
</reference>
<keyword evidence="4" id="KW-0809">Transit peptide</keyword>
<evidence type="ECO:0000256" key="7">
    <source>
        <dbReference type="ARBA" id="ARBA00035649"/>
    </source>
</evidence>
<dbReference type="SUPFAM" id="SSF101112">
    <property type="entry name" value="Oxygen-evolving enhancer protein 3"/>
    <property type="match status" value="1"/>
</dbReference>
<keyword evidence="10" id="KW-1185">Reference proteome</keyword>
<dbReference type="EMBL" id="JBBNAF010000004">
    <property type="protein sequence ID" value="KAK9151930.1"/>
    <property type="molecule type" value="Genomic_DNA"/>
</dbReference>